<organism evidence="13 14">
    <name type="scientific">Betta splendens</name>
    <name type="common">Siamese fighting fish</name>
    <dbReference type="NCBI Taxonomy" id="158456"/>
    <lineage>
        <taxon>Eukaryota</taxon>
        <taxon>Metazoa</taxon>
        <taxon>Chordata</taxon>
        <taxon>Craniata</taxon>
        <taxon>Vertebrata</taxon>
        <taxon>Euteleostomi</taxon>
        <taxon>Actinopterygii</taxon>
        <taxon>Neopterygii</taxon>
        <taxon>Teleostei</taxon>
        <taxon>Neoteleostei</taxon>
        <taxon>Acanthomorphata</taxon>
        <taxon>Anabantaria</taxon>
        <taxon>Anabantiformes</taxon>
        <taxon>Anabantoidei</taxon>
        <taxon>Osphronemidae</taxon>
        <taxon>Betta</taxon>
    </lineage>
</organism>
<dbReference type="PROSITE" id="PS50071">
    <property type="entry name" value="HOMEOBOX_2"/>
    <property type="match status" value="1"/>
</dbReference>
<protein>
    <submittedName>
        <fullName evidence="14">Dharma</fullName>
    </submittedName>
</protein>
<evidence type="ECO:0000256" key="1">
    <source>
        <dbReference type="ARBA" id="ARBA00004123"/>
    </source>
</evidence>
<accession>A0A6P7P5P5</accession>
<dbReference type="PROSITE" id="PS00027">
    <property type="entry name" value="HOMEOBOX_1"/>
    <property type="match status" value="1"/>
</dbReference>
<dbReference type="InterPro" id="IPR000047">
    <property type="entry name" value="HTH_motif"/>
</dbReference>
<gene>
    <name evidence="14" type="primary">dharma</name>
</gene>
<evidence type="ECO:0000256" key="8">
    <source>
        <dbReference type="ARBA" id="ARBA00023242"/>
    </source>
</evidence>
<dbReference type="InParanoid" id="A0A6P7P5P5"/>
<dbReference type="GO" id="GO:0000978">
    <property type="term" value="F:RNA polymerase II cis-regulatory region sequence-specific DNA binding"/>
    <property type="evidence" value="ECO:0007669"/>
    <property type="project" value="TreeGrafter"/>
</dbReference>
<dbReference type="SUPFAM" id="SSF46689">
    <property type="entry name" value="Homeodomain-like"/>
    <property type="match status" value="1"/>
</dbReference>
<dbReference type="PANTHER" id="PTHR45793">
    <property type="entry name" value="HOMEOBOX PROTEIN"/>
    <property type="match status" value="1"/>
</dbReference>
<dbReference type="CTD" id="30170"/>
<proteinExistence type="predicted"/>
<keyword evidence="3" id="KW-0221">Differentiation</keyword>
<keyword evidence="4" id="KW-0805">Transcription regulation</keyword>
<evidence type="ECO:0000256" key="3">
    <source>
        <dbReference type="ARBA" id="ARBA00022782"/>
    </source>
</evidence>
<comment type="subcellular location">
    <subcellularLocation>
        <location evidence="1 9 10">Nucleus</location>
    </subcellularLocation>
</comment>
<dbReference type="PRINTS" id="PR00031">
    <property type="entry name" value="HTHREPRESSR"/>
</dbReference>
<evidence type="ECO:0000313" key="14">
    <source>
        <dbReference type="RefSeq" id="XP_029027641.2"/>
    </source>
</evidence>
<evidence type="ECO:0000256" key="7">
    <source>
        <dbReference type="ARBA" id="ARBA00023163"/>
    </source>
</evidence>
<dbReference type="GO" id="GO:0000981">
    <property type="term" value="F:DNA-binding transcription factor activity, RNA polymerase II-specific"/>
    <property type="evidence" value="ECO:0007669"/>
    <property type="project" value="InterPro"/>
</dbReference>
<feature type="region of interest" description="Disordered" evidence="11">
    <location>
        <begin position="170"/>
        <end position="194"/>
    </location>
</feature>
<dbReference type="PANTHER" id="PTHR45793:SF22">
    <property type="entry name" value="CONE-ROD HOMEOBOX PROTEIN"/>
    <property type="match status" value="1"/>
</dbReference>
<evidence type="ECO:0000256" key="2">
    <source>
        <dbReference type="ARBA" id="ARBA00022473"/>
    </source>
</evidence>
<evidence type="ECO:0000256" key="4">
    <source>
        <dbReference type="ARBA" id="ARBA00023015"/>
    </source>
</evidence>
<dbReference type="Gene3D" id="1.10.10.60">
    <property type="entry name" value="Homeodomain-like"/>
    <property type="match status" value="1"/>
</dbReference>
<dbReference type="CDD" id="cd00086">
    <property type="entry name" value="homeodomain"/>
    <property type="match status" value="1"/>
</dbReference>
<evidence type="ECO:0000259" key="12">
    <source>
        <dbReference type="PROSITE" id="PS50071"/>
    </source>
</evidence>
<keyword evidence="5 9" id="KW-0238">DNA-binding</keyword>
<evidence type="ECO:0000256" key="9">
    <source>
        <dbReference type="PROSITE-ProRule" id="PRU00108"/>
    </source>
</evidence>
<dbReference type="OrthoDB" id="6159439at2759"/>
<dbReference type="GO" id="GO:0005634">
    <property type="term" value="C:nucleus"/>
    <property type="evidence" value="ECO:0007669"/>
    <property type="project" value="UniProtKB-SubCell"/>
</dbReference>
<dbReference type="SMART" id="SM00389">
    <property type="entry name" value="HOX"/>
    <property type="match status" value="1"/>
</dbReference>
<feature type="DNA-binding region" description="Homeobox" evidence="9">
    <location>
        <begin position="117"/>
        <end position="176"/>
    </location>
</feature>
<evidence type="ECO:0000256" key="6">
    <source>
        <dbReference type="ARBA" id="ARBA00023155"/>
    </source>
</evidence>
<keyword evidence="7" id="KW-0804">Transcription</keyword>
<name>A0A6P7P5P5_BETSP</name>
<feature type="compositionally biased region" description="Pro residues" evidence="11">
    <location>
        <begin position="184"/>
        <end position="194"/>
    </location>
</feature>
<dbReference type="GeneID" id="114868335"/>
<dbReference type="Pfam" id="PF00046">
    <property type="entry name" value="Homeodomain"/>
    <property type="match status" value="1"/>
</dbReference>
<keyword evidence="13" id="KW-1185">Reference proteome</keyword>
<dbReference type="InterPro" id="IPR001356">
    <property type="entry name" value="HD"/>
</dbReference>
<feature type="domain" description="Homeobox" evidence="12">
    <location>
        <begin position="115"/>
        <end position="175"/>
    </location>
</feature>
<dbReference type="AlphaFoldDB" id="A0A6P7P5P5"/>
<dbReference type="KEGG" id="bspl:114868335"/>
<dbReference type="RefSeq" id="XP_029027641.2">
    <property type="nucleotide sequence ID" value="XM_029171808.2"/>
</dbReference>
<keyword evidence="2" id="KW-0217">Developmental protein</keyword>
<evidence type="ECO:0000256" key="5">
    <source>
        <dbReference type="ARBA" id="ARBA00023125"/>
    </source>
</evidence>
<evidence type="ECO:0000256" key="11">
    <source>
        <dbReference type="SAM" id="MobiDB-lite"/>
    </source>
</evidence>
<dbReference type="InterPro" id="IPR009057">
    <property type="entry name" value="Homeodomain-like_sf"/>
</dbReference>
<sequence>MMDGGRVSDFSIERILSPQVGPRPQVADLPQTVSGGLTLDFGYAGPAAPGPAAAACCQRYRGMGFVEACYPCGTCFHRPDLHLCPGVCVHAADAQLCAGFHVLPHPAAPPQAPLRQKTRMRTVFTDAQSRQLEALFELSDYPHVEARAELARRTGLSEETVRVWFKNRRARRKRQCSGAGVQSPPSPPEKPPFL</sequence>
<evidence type="ECO:0000256" key="10">
    <source>
        <dbReference type="RuleBase" id="RU000682"/>
    </source>
</evidence>
<evidence type="ECO:0000313" key="13">
    <source>
        <dbReference type="Proteomes" id="UP000515150"/>
    </source>
</evidence>
<keyword evidence="6 9" id="KW-0371">Homeobox</keyword>
<dbReference type="InterPro" id="IPR017970">
    <property type="entry name" value="Homeobox_CS"/>
</dbReference>
<keyword evidence="8 9" id="KW-0539">Nucleus</keyword>
<dbReference type="Proteomes" id="UP000515150">
    <property type="component" value="Chromosome 13"/>
</dbReference>
<reference evidence="14" key="1">
    <citation type="submission" date="2025-08" db="UniProtKB">
        <authorList>
            <consortium name="RefSeq"/>
        </authorList>
    </citation>
    <scope>IDENTIFICATION</scope>
</reference>
<dbReference type="GO" id="GO:0030154">
    <property type="term" value="P:cell differentiation"/>
    <property type="evidence" value="ECO:0007669"/>
    <property type="project" value="UniProtKB-KW"/>
</dbReference>